<accession>A0A1A0H1U1</accession>
<feature type="compositionally biased region" description="Polar residues" evidence="1">
    <location>
        <begin position="1"/>
        <end position="10"/>
    </location>
</feature>
<protein>
    <submittedName>
        <fullName evidence="2">Uncharacterized protein</fullName>
    </submittedName>
</protein>
<gene>
    <name evidence="2" type="ORF">METBIDRAFT_226571</name>
</gene>
<comment type="caution">
    <text evidence="2">The sequence shown here is derived from an EMBL/GenBank/DDBJ whole genome shotgun (WGS) entry which is preliminary data.</text>
</comment>
<dbReference type="AlphaFoldDB" id="A0A1A0H1U1"/>
<sequence>MADSTASIKSIYSGKGGLSDEDFEDLSGVSLVPFSLSEKQISNNFQQAVREASTDFKKSQDNFAALNADQTSNPDITEPRSHHLTEVSARNFGRHLDLEAIDGSDFKAWNVSPPEWYVNHVTSTNVSLASLFSGQQLGTRSPSRAEYSEADYSPSESHSRPLSRNSNNSAFSTIATKDGIEGKRPYKMGLKPLLETVLANKNQQLLSNVQNQQSQQTQQDSSNYHNASNSEKSPPLRKATGADSVLESEESNLRTHLDGVEYLPITIDEKIELMNRDSMPRK</sequence>
<proteinExistence type="predicted"/>
<reference evidence="2 3" key="1">
    <citation type="submission" date="2016-05" db="EMBL/GenBank/DDBJ databases">
        <title>Comparative genomics of biotechnologically important yeasts.</title>
        <authorList>
            <consortium name="DOE Joint Genome Institute"/>
            <person name="Riley R."/>
            <person name="Haridas S."/>
            <person name="Wolfe K.H."/>
            <person name="Lopes M.R."/>
            <person name="Hittinger C.T."/>
            <person name="Goker M."/>
            <person name="Salamov A."/>
            <person name="Wisecaver J."/>
            <person name="Long T.M."/>
            <person name="Aerts A.L."/>
            <person name="Barry K."/>
            <person name="Choi C."/>
            <person name="Clum A."/>
            <person name="Coughlan A.Y."/>
            <person name="Deshpande S."/>
            <person name="Douglass A.P."/>
            <person name="Hanson S.J."/>
            <person name="Klenk H.-P."/>
            <person name="LaButti K."/>
            <person name="Lapidus A."/>
            <person name="Lindquist E."/>
            <person name="Lipzen A."/>
            <person name="Meier-kolthoff J.P."/>
            <person name="Ohm R.A."/>
            <person name="Otillar R.P."/>
            <person name="Pangilinan J."/>
            <person name="Peng Y."/>
            <person name="Rokas A."/>
            <person name="Rosa C.A."/>
            <person name="Scheuner C."/>
            <person name="Sibirny A.A."/>
            <person name="Slot J.C."/>
            <person name="Stielow J.B."/>
            <person name="Sun H."/>
            <person name="Kurtzman C.P."/>
            <person name="Blackwell M."/>
            <person name="Grigoriev I.V."/>
            <person name="Jeffries T.W."/>
        </authorList>
    </citation>
    <scope>NUCLEOTIDE SEQUENCE [LARGE SCALE GENOMIC DNA]</scope>
    <source>
        <strain evidence="2 3">NRRL YB-4993</strain>
    </source>
</reference>
<feature type="region of interest" description="Disordered" evidence="1">
    <location>
        <begin position="209"/>
        <end position="252"/>
    </location>
</feature>
<feature type="compositionally biased region" description="Polar residues" evidence="1">
    <location>
        <begin position="154"/>
        <end position="175"/>
    </location>
</feature>
<dbReference type="RefSeq" id="XP_018709391.1">
    <property type="nucleotide sequence ID" value="XM_018855182.1"/>
</dbReference>
<feature type="region of interest" description="Disordered" evidence="1">
    <location>
        <begin position="1"/>
        <end position="21"/>
    </location>
</feature>
<feature type="region of interest" description="Disordered" evidence="1">
    <location>
        <begin position="135"/>
        <end position="176"/>
    </location>
</feature>
<dbReference type="Proteomes" id="UP000092555">
    <property type="component" value="Unassembled WGS sequence"/>
</dbReference>
<dbReference type="GeneID" id="30028158"/>
<evidence type="ECO:0000256" key="1">
    <source>
        <dbReference type="SAM" id="MobiDB-lite"/>
    </source>
</evidence>
<name>A0A1A0H1U1_9ASCO</name>
<keyword evidence="3" id="KW-1185">Reference proteome</keyword>
<organism evidence="2 3">
    <name type="scientific">Metschnikowia bicuspidata var. bicuspidata NRRL YB-4993</name>
    <dbReference type="NCBI Taxonomy" id="869754"/>
    <lineage>
        <taxon>Eukaryota</taxon>
        <taxon>Fungi</taxon>
        <taxon>Dikarya</taxon>
        <taxon>Ascomycota</taxon>
        <taxon>Saccharomycotina</taxon>
        <taxon>Pichiomycetes</taxon>
        <taxon>Metschnikowiaceae</taxon>
        <taxon>Metschnikowia</taxon>
    </lineage>
</organism>
<dbReference type="EMBL" id="LXTC01000009">
    <property type="protein sequence ID" value="OBA17996.1"/>
    <property type="molecule type" value="Genomic_DNA"/>
</dbReference>
<evidence type="ECO:0000313" key="2">
    <source>
        <dbReference type="EMBL" id="OBA17996.1"/>
    </source>
</evidence>
<dbReference type="OrthoDB" id="3981113at2759"/>
<feature type="compositionally biased region" description="Low complexity" evidence="1">
    <location>
        <begin position="209"/>
        <end position="223"/>
    </location>
</feature>
<evidence type="ECO:0000313" key="3">
    <source>
        <dbReference type="Proteomes" id="UP000092555"/>
    </source>
</evidence>